<keyword evidence="8" id="KW-1185">Reference proteome</keyword>
<dbReference type="Gene3D" id="3.40.50.300">
    <property type="entry name" value="P-loop containing nucleotide triphosphate hydrolases"/>
    <property type="match status" value="1"/>
</dbReference>
<organism evidence="7 8">
    <name type="scientific">Mariniradius sediminis</name>
    <dbReference type="NCBI Taxonomy" id="2909237"/>
    <lineage>
        <taxon>Bacteria</taxon>
        <taxon>Pseudomonadati</taxon>
        <taxon>Bacteroidota</taxon>
        <taxon>Cytophagia</taxon>
        <taxon>Cytophagales</taxon>
        <taxon>Cyclobacteriaceae</taxon>
        <taxon>Mariniradius</taxon>
    </lineage>
</organism>
<dbReference type="Pfam" id="PF00069">
    <property type="entry name" value="Pkinase"/>
    <property type="match status" value="1"/>
</dbReference>
<dbReference type="SMART" id="SM00220">
    <property type="entry name" value="S_TKc"/>
    <property type="match status" value="1"/>
</dbReference>
<feature type="domain" description="Guanylate cyclase" evidence="6">
    <location>
        <begin position="1529"/>
        <end position="1660"/>
    </location>
</feature>
<dbReference type="InterPro" id="IPR011990">
    <property type="entry name" value="TPR-like_helical_dom_sf"/>
</dbReference>
<comment type="subcellular location">
    <subcellularLocation>
        <location evidence="1">Membrane</location>
        <topology evidence="1">Single-pass membrane protein</topology>
    </subcellularLocation>
</comment>
<dbReference type="InterPro" id="IPR029016">
    <property type="entry name" value="GAF-like_dom_sf"/>
</dbReference>
<feature type="domain" description="Protein kinase" evidence="5">
    <location>
        <begin position="1"/>
        <end position="256"/>
    </location>
</feature>
<evidence type="ECO:0000256" key="4">
    <source>
        <dbReference type="RuleBase" id="RU000405"/>
    </source>
</evidence>
<dbReference type="PROSITE" id="PS50125">
    <property type="entry name" value="GUANYLATE_CYCLASE_2"/>
    <property type="match status" value="1"/>
</dbReference>
<dbReference type="InterPro" id="IPR000719">
    <property type="entry name" value="Prot_kinase_dom"/>
</dbReference>
<dbReference type="Pfam" id="PF00211">
    <property type="entry name" value="Guanylate_cyc"/>
    <property type="match status" value="1"/>
</dbReference>
<dbReference type="SUPFAM" id="SSF55073">
    <property type="entry name" value="Nucleotide cyclase"/>
    <property type="match status" value="1"/>
</dbReference>
<evidence type="ECO:0000313" key="7">
    <source>
        <dbReference type="EMBL" id="MCF1752247.1"/>
    </source>
</evidence>
<dbReference type="CDD" id="cd07302">
    <property type="entry name" value="CHD"/>
    <property type="match status" value="1"/>
</dbReference>
<keyword evidence="2" id="KW-0547">Nucleotide-binding</keyword>
<dbReference type="SUPFAM" id="SSF48452">
    <property type="entry name" value="TPR-like"/>
    <property type="match status" value="1"/>
</dbReference>
<sequence length="1714" mass="194337">MEWQVLYEGKFFDILHSESFLEQNIALKKASQVSISQVALMKSNNEASFVGQHIDGFRKVLGSEGDNAEIRLKLQFVHGKTLREFAATNPSFGEKLRVCIAISKRLAEVQRQDMVHLNLNPDHILIEKSTHRIYFISLGMAAKIRGKIGLQHRLTFPEADQDYIAPEQTGRIGASIGFYTDIYSLGAVFYWLFTGFAPFESKEGAAKIHAHIALTPRNPAESIDMPLAFADIILKMLEKDLQNRYHSAIGVVHDLEEVLHQLESSGVAEKFELGTNDASGVLRTTDQLFGREVQINQLLQSFHRVMEGEKILTLVYGNSGVGKSALVESIYGRVLSEGGLFTSGKFDQLKTDTPYAAFSQALGRLMAQLLMMNQENLMKWKEEFHRLLHPVGRVLYDVIPGLESILENEPELPVLNGLEAQLRFNYAMNNFFQVFSRTGTPLVIFIDDLQWSDVSSLSLMRNILTSNEIQNILLVGAYRDNEVTTGHLFLQFKMEIGEMGFQPEEIHLTNLQYGDIYRLVTSSLGKSKKPLDDLVKIVDKKSGGNVLLAIQFLKAIYNSERLFFDSASGSWKWDEQELINFNVDGDIVDLFLDTIKELPNDTATLLKLASCRGNKFRLEELEVITGSKKANISKDLQPAVDLDLVIESHDGYMYFVHDRVQQAFYSLNDDLGKQRHHLKIGRLLLENASDQELAESIFDIANQLNFGKALITEPSELHRLCELNIMAGVRAQNATAYLFALQYFQNAIQLLPENSWELDRKFTYDLYLHAAIAANQCNKQELFDQFTGLLDKHVSDVLDMLKLAELKILNANVANNQKRVIEVGIEALRKCDINLKLHPSQVDVLIGYLMTNIRLSRFKEGEIEKLPRITDEKTIICMSIMHHLSLAAYFLEPNLVPLFMFELIRLTLKFGLGPKSAVALVVFGYINIAFMGKIEKGLEMGQLGNRLGDILGDESQFVFNKQAYIMFIAQWLKHLADSIPDLEEAFKKGLETGNFEFTSIIGQLIIYWYFYGGMPLEKLLRRGELLSLQIAPLNQIMQIKRIALFRQSAASLVDGVSDYEILKGPIFDEQEVGFPNVAEFGLYYHNLYAQKKLIALVFNQDEIAWKYCSLEKTCLIPVKGSVTETLFYFYENLCITPIFGRRSKDEQKQLLKIAKKNLKFFKGLLKYSESNYRHRYEVMNAEYESLLGNYDGALKSFTYALRFARQNRYIQDEAIIWERAGQFLRRQNQDEAAEFYFSNAYKAYSKWGAKAKLQQMKELYHGVISTEEIGAKSTNLDLNTILKTINLISGEMVLGNILRGLMDLITENAGADRAFLIVEEDGTKIIKASLDVSKNEVKVLQEIHFDNFDEISHAVVNYVARTGDTLVLEDARSKLPYSNEAYVLQHQLKSVACMPLKHAGVVFAYLYLENRLLPGAFTDERVEIIQVMASQTAISLQNAMLLERTTQLNEQLMQEVEVRKAAETNLRINEKRLEEYNANLESKVMERTIDLQSEKEKSDELLLNILPSDIAKELKEKGTAQAQKYGSVTVMFTDFKGFSIIAENMSADDLVSELDFCFKEFDRIIQRYGIEKIKTIGDAYMAVGGLPVVNDSHAVNVVNAALEIRDFMDQHGKKRASESKPVFEVRIGIHTGNVVAGIVGLKKFAYDIWGDTVNLAARMESSSEEGKINISGTTFQLVKDYFQCHYRGKILAKNKGEVDMYFVEAPKPELVSAN</sequence>
<dbReference type="PROSITE" id="PS00452">
    <property type="entry name" value="GUANYLATE_CYCLASE_1"/>
    <property type="match status" value="1"/>
</dbReference>
<evidence type="ECO:0000259" key="6">
    <source>
        <dbReference type="PROSITE" id="PS50125"/>
    </source>
</evidence>
<dbReference type="InterPro" id="IPR027417">
    <property type="entry name" value="P-loop_NTPase"/>
</dbReference>
<dbReference type="InterPro" id="IPR041664">
    <property type="entry name" value="AAA_16"/>
</dbReference>
<evidence type="ECO:0000256" key="1">
    <source>
        <dbReference type="ARBA" id="ARBA00004167"/>
    </source>
</evidence>
<dbReference type="Gene3D" id="1.10.510.10">
    <property type="entry name" value="Transferase(Phosphotransferase) domain 1"/>
    <property type="match status" value="1"/>
</dbReference>
<reference evidence="7 8" key="1">
    <citation type="submission" date="2022-01" db="EMBL/GenBank/DDBJ databases">
        <title>Mariniradius saccharolyticus sp. nov., isolated from sediment of a river.</title>
        <authorList>
            <person name="Liu H."/>
        </authorList>
    </citation>
    <scope>NUCLEOTIDE SEQUENCE [LARGE SCALE GENOMIC DNA]</scope>
    <source>
        <strain evidence="7 8">RY-2</strain>
    </source>
</reference>
<evidence type="ECO:0000256" key="3">
    <source>
        <dbReference type="ARBA" id="ARBA00023239"/>
    </source>
</evidence>
<dbReference type="InterPro" id="IPR053159">
    <property type="entry name" value="Hybrid_Histidine_Kinase"/>
</dbReference>
<dbReference type="Pfam" id="PF01590">
    <property type="entry name" value="GAF"/>
    <property type="match status" value="1"/>
</dbReference>
<dbReference type="SUPFAM" id="SSF52540">
    <property type="entry name" value="P-loop containing nucleoside triphosphate hydrolases"/>
    <property type="match status" value="1"/>
</dbReference>
<evidence type="ECO:0000256" key="2">
    <source>
        <dbReference type="ARBA" id="ARBA00022741"/>
    </source>
</evidence>
<dbReference type="PANTHER" id="PTHR43642:SF1">
    <property type="entry name" value="HYBRID SIGNAL TRANSDUCTION HISTIDINE KINASE G"/>
    <property type="match status" value="1"/>
</dbReference>
<proteinExistence type="inferred from homology"/>
<dbReference type="PANTHER" id="PTHR43642">
    <property type="entry name" value="HYBRID SIGNAL TRANSDUCTION HISTIDINE KINASE G"/>
    <property type="match status" value="1"/>
</dbReference>
<dbReference type="Pfam" id="PF13191">
    <property type="entry name" value="AAA_16"/>
    <property type="match status" value="1"/>
</dbReference>
<dbReference type="SMART" id="SM00065">
    <property type="entry name" value="GAF"/>
    <property type="match status" value="1"/>
</dbReference>
<dbReference type="SMART" id="SM00044">
    <property type="entry name" value="CYCc"/>
    <property type="match status" value="1"/>
</dbReference>
<gene>
    <name evidence="7" type="ORF">L0U89_14385</name>
</gene>
<dbReference type="Gene3D" id="3.30.70.1230">
    <property type="entry name" value="Nucleotide cyclase"/>
    <property type="match status" value="1"/>
</dbReference>
<dbReference type="InterPro" id="IPR003018">
    <property type="entry name" value="GAF"/>
</dbReference>
<comment type="similarity">
    <text evidence="4">Belongs to the adenylyl cyclase class-4/guanylyl cyclase family.</text>
</comment>
<dbReference type="Gene3D" id="3.30.450.40">
    <property type="match status" value="1"/>
</dbReference>
<dbReference type="Proteomes" id="UP001201449">
    <property type="component" value="Unassembled WGS sequence"/>
</dbReference>
<evidence type="ECO:0000313" key="8">
    <source>
        <dbReference type="Proteomes" id="UP001201449"/>
    </source>
</evidence>
<protein>
    <submittedName>
        <fullName evidence="7">AAA family ATPase</fullName>
    </submittedName>
</protein>
<dbReference type="InterPro" id="IPR001054">
    <property type="entry name" value="A/G_cyclase"/>
</dbReference>
<dbReference type="InterPro" id="IPR018297">
    <property type="entry name" value="A/G_cyclase_CS"/>
</dbReference>
<comment type="caution">
    <text evidence="7">The sequence shown here is derived from an EMBL/GenBank/DDBJ whole genome shotgun (WGS) entry which is preliminary data.</text>
</comment>
<dbReference type="EMBL" id="JAKEVZ010000011">
    <property type="protein sequence ID" value="MCF1752247.1"/>
    <property type="molecule type" value="Genomic_DNA"/>
</dbReference>
<keyword evidence="3 4" id="KW-0456">Lyase</keyword>
<dbReference type="InterPro" id="IPR011009">
    <property type="entry name" value="Kinase-like_dom_sf"/>
</dbReference>
<name>A0ABS9BXR3_9BACT</name>
<dbReference type="SUPFAM" id="SSF56112">
    <property type="entry name" value="Protein kinase-like (PK-like)"/>
    <property type="match status" value="1"/>
</dbReference>
<dbReference type="RefSeq" id="WP_234862151.1">
    <property type="nucleotide sequence ID" value="NZ_JAKEVZ010000011.1"/>
</dbReference>
<dbReference type="InterPro" id="IPR029787">
    <property type="entry name" value="Nucleotide_cyclase"/>
</dbReference>
<dbReference type="SUPFAM" id="SSF55781">
    <property type="entry name" value="GAF domain-like"/>
    <property type="match status" value="1"/>
</dbReference>
<dbReference type="PROSITE" id="PS50011">
    <property type="entry name" value="PROTEIN_KINASE_DOM"/>
    <property type="match status" value="1"/>
</dbReference>
<accession>A0ABS9BXR3</accession>
<evidence type="ECO:0000259" key="5">
    <source>
        <dbReference type="PROSITE" id="PS50011"/>
    </source>
</evidence>